<gene>
    <name evidence="2" type="primary">RLN3</name>
</gene>
<evidence type="ECO:0000313" key="2">
    <source>
        <dbReference type="Ensembl" id="ENSACLP00000027987.1"/>
    </source>
</evidence>
<dbReference type="Ensembl" id="ENSACLT00000028643.1">
    <property type="protein sequence ID" value="ENSACLP00000027987.1"/>
    <property type="gene ID" value="ENSACLG00000019022.1"/>
</dbReference>
<feature type="region of interest" description="Disordered" evidence="1">
    <location>
        <begin position="69"/>
        <end position="89"/>
    </location>
</feature>
<organism evidence="2 3">
    <name type="scientific">Astatotilapia calliptera</name>
    <name type="common">Eastern happy</name>
    <name type="synonym">Chromis callipterus</name>
    <dbReference type="NCBI Taxonomy" id="8154"/>
    <lineage>
        <taxon>Eukaryota</taxon>
        <taxon>Metazoa</taxon>
        <taxon>Chordata</taxon>
        <taxon>Craniata</taxon>
        <taxon>Vertebrata</taxon>
        <taxon>Euteleostomi</taxon>
        <taxon>Actinopterygii</taxon>
        <taxon>Neopterygii</taxon>
        <taxon>Teleostei</taxon>
        <taxon>Neoteleostei</taxon>
        <taxon>Acanthomorphata</taxon>
        <taxon>Ovalentaria</taxon>
        <taxon>Cichlomorphae</taxon>
        <taxon>Cichliformes</taxon>
        <taxon>Cichlidae</taxon>
        <taxon>African cichlids</taxon>
        <taxon>Pseudocrenilabrinae</taxon>
        <taxon>Haplochromini</taxon>
        <taxon>Astatotilapia</taxon>
    </lineage>
</organism>
<dbReference type="Proteomes" id="UP000265100">
    <property type="component" value="Chromosome 20"/>
</dbReference>
<evidence type="ECO:0000313" key="3">
    <source>
        <dbReference type="Proteomes" id="UP000265100"/>
    </source>
</evidence>
<feature type="compositionally biased region" description="Basic and acidic residues" evidence="1">
    <location>
        <begin position="75"/>
        <end position="85"/>
    </location>
</feature>
<accession>A0A3P8QFX7</accession>
<dbReference type="GeneTree" id="ENSGT00940000176941"/>
<reference evidence="2" key="3">
    <citation type="submission" date="2025-08" db="UniProtKB">
        <authorList>
            <consortium name="Ensembl"/>
        </authorList>
    </citation>
    <scope>IDENTIFICATION</scope>
</reference>
<dbReference type="OMA" id="GRSWCER"/>
<proteinExistence type="predicted"/>
<name>A0A3P8QFX7_ASTCA</name>
<evidence type="ECO:0000256" key="1">
    <source>
        <dbReference type="SAM" id="MobiDB-lite"/>
    </source>
</evidence>
<sequence length="144" mass="15957">MEQRRLLLAVPEITLTLQPLELAEGGGGILVEAVGDCLGLLRLTNQDCVTPEHHRHVLDLVPINPSQDLGPARVSGDRSAAEKRGWSGMSVQSPGSWVYSSPHPPPEQTYSFSRAAWRGRSWCERVSEPLCCYVSSCKLRQEEY</sequence>
<reference evidence="2 3" key="1">
    <citation type="submission" date="2018-05" db="EMBL/GenBank/DDBJ databases">
        <authorList>
            <person name="Datahose"/>
        </authorList>
    </citation>
    <scope>NUCLEOTIDE SEQUENCE</scope>
</reference>
<keyword evidence="3" id="KW-1185">Reference proteome</keyword>
<dbReference type="Bgee" id="ENSACLG00000019022">
    <property type="expression patterns" value="Expressed in brain and 1 other cell type or tissue"/>
</dbReference>
<dbReference type="AlphaFoldDB" id="A0A3P8QFX7"/>
<protein>
    <submittedName>
        <fullName evidence="2">Uncharacterized protein</fullName>
    </submittedName>
</protein>
<reference evidence="2" key="4">
    <citation type="submission" date="2025-09" db="UniProtKB">
        <authorList>
            <consortium name="Ensembl"/>
        </authorList>
    </citation>
    <scope>IDENTIFICATION</scope>
</reference>
<reference evidence="3" key="2">
    <citation type="submission" date="2023-03" db="EMBL/GenBank/DDBJ databases">
        <authorList>
            <consortium name="Wellcome Sanger Institute Data Sharing"/>
        </authorList>
    </citation>
    <scope>NUCLEOTIDE SEQUENCE [LARGE SCALE GENOMIC DNA]</scope>
</reference>